<dbReference type="AlphaFoldDB" id="A0A6A6BWD3"/>
<sequence length="539" mass="60562">MYDCDGHDSTGTACVLCETAVPPFGDPPLILSGFEGPILSGTTTPHDQGSALHKGCLETIRKIFQRRKKFDLTRRLWLLQRTRSLLWPISSSTRHTWVRQFAGRSVNELVRTSEVLTELGYHMKRLPKEILEHIGGYSHPSSLTGFAILRQNALFINMCEVDENLSRIISLPDGRLSVSFRRIFQHTYVADVAPVEARPNDTTGFLLCTDGIACQDVKRADRIRYREGQWYRHVRATGGDKLLLVYKGICLQDILNLRLYQESYLYDQTKLPTLQSEHCFGLPATDLSLDQLIENPIRLRQTCLEGNPFGIIVACLGSTIIALRAHHGASNDLDVYKRIDEMPSGKRLLTSYGRVFRCGHYITPAKLEQYRYCTLVNDESLYVSEIYLADSYGVSRTLRAGAVCQQIHRDSSRTAMNLWNIVESPTSIPKAVGHGHRYFGRVNASLFSSFSICVEEGDVSSCLGIRFHGNIEPTVIGQWRLDRAMISGDLPTTIGLCNNMHYGKSFVAITRISQASESISLAGILEWWIGPKGSEIVRN</sequence>
<dbReference type="OrthoDB" id="5153231at2759"/>
<dbReference type="RefSeq" id="XP_033659237.1">
    <property type="nucleotide sequence ID" value="XM_033814861.1"/>
</dbReference>
<evidence type="ECO:0000313" key="1">
    <source>
        <dbReference type="EMBL" id="KAF2158348.1"/>
    </source>
</evidence>
<gene>
    <name evidence="1" type="ORF">M409DRAFT_61736</name>
</gene>
<dbReference type="EMBL" id="ML993684">
    <property type="protein sequence ID" value="KAF2158348.1"/>
    <property type="molecule type" value="Genomic_DNA"/>
</dbReference>
<name>A0A6A6BWD3_ZASCE</name>
<reference evidence="1" key="1">
    <citation type="journal article" date="2020" name="Stud. Mycol.">
        <title>101 Dothideomycetes genomes: a test case for predicting lifestyles and emergence of pathogens.</title>
        <authorList>
            <person name="Haridas S."/>
            <person name="Albert R."/>
            <person name="Binder M."/>
            <person name="Bloem J."/>
            <person name="Labutti K."/>
            <person name="Salamov A."/>
            <person name="Andreopoulos B."/>
            <person name="Baker S."/>
            <person name="Barry K."/>
            <person name="Bills G."/>
            <person name="Bluhm B."/>
            <person name="Cannon C."/>
            <person name="Castanera R."/>
            <person name="Culley D."/>
            <person name="Daum C."/>
            <person name="Ezra D."/>
            <person name="Gonzalez J."/>
            <person name="Henrissat B."/>
            <person name="Kuo A."/>
            <person name="Liang C."/>
            <person name="Lipzen A."/>
            <person name="Lutzoni F."/>
            <person name="Magnuson J."/>
            <person name="Mondo S."/>
            <person name="Nolan M."/>
            <person name="Ohm R."/>
            <person name="Pangilinan J."/>
            <person name="Park H.-J."/>
            <person name="Ramirez L."/>
            <person name="Alfaro M."/>
            <person name="Sun H."/>
            <person name="Tritt A."/>
            <person name="Yoshinaga Y."/>
            <person name="Zwiers L.-H."/>
            <person name="Turgeon B."/>
            <person name="Goodwin S."/>
            <person name="Spatafora J."/>
            <person name="Crous P."/>
            <person name="Grigoriev I."/>
        </authorList>
    </citation>
    <scope>NUCLEOTIDE SEQUENCE</scope>
    <source>
        <strain evidence="1">ATCC 36951</strain>
    </source>
</reference>
<protein>
    <submittedName>
        <fullName evidence="1">Uncharacterized protein</fullName>
    </submittedName>
</protein>
<organism evidence="1 2">
    <name type="scientific">Zasmidium cellare ATCC 36951</name>
    <dbReference type="NCBI Taxonomy" id="1080233"/>
    <lineage>
        <taxon>Eukaryota</taxon>
        <taxon>Fungi</taxon>
        <taxon>Dikarya</taxon>
        <taxon>Ascomycota</taxon>
        <taxon>Pezizomycotina</taxon>
        <taxon>Dothideomycetes</taxon>
        <taxon>Dothideomycetidae</taxon>
        <taxon>Mycosphaerellales</taxon>
        <taxon>Mycosphaerellaceae</taxon>
        <taxon>Zasmidium</taxon>
    </lineage>
</organism>
<accession>A0A6A6BWD3</accession>
<evidence type="ECO:0000313" key="2">
    <source>
        <dbReference type="Proteomes" id="UP000799537"/>
    </source>
</evidence>
<dbReference type="GeneID" id="54568133"/>
<proteinExistence type="predicted"/>
<keyword evidence="2" id="KW-1185">Reference proteome</keyword>
<dbReference type="Proteomes" id="UP000799537">
    <property type="component" value="Unassembled WGS sequence"/>
</dbReference>